<reference evidence="5 6" key="1">
    <citation type="submission" date="2016-07" db="EMBL/GenBank/DDBJ databases">
        <title>High microdiversification within the ubiquitous acI lineage of Actinobacteria.</title>
        <authorList>
            <person name="Neuenschwander S.M."/>
            <person name="Salcher M."/>
            <person name="Ghai R."/>
            <person name="Pernthaler J."/>
        </authorList>
    </citation>
    <scope>NUCLEOTIDE SEQUENCE [LARGE SCALE GENOMIC DNA]</scope>
    <source>
        <strain evidence="5">MMS-VB-114</strain>
    </source>
</reference>
<feature type="domain" description="Transketolase-like pyrimidine-binding" evidence="4">
    <location>
        <begin position="2"/>
        <end position="164"/>
    </location>
</feature>
<dbReference type="InterPro" id="IPR009014">
    <property type="entry name" value="Transketo_C/PFOR_II"/>
</dbReference>
<dbReference type="InterPro" id="IPR033248">
    <property type="entry name" value="Transketolase_C"/>
</dbReference>
<keyword evidence="3" id="KW-0786">Thiamine pyrophosphate</keyword>
<dbReference type="Pfam" id="PF02780">
    <property type="entry name" value="Transketolase_C"/>
    <property type="match status" value="1"/>
</dbReference>
<dbReference type="AlphaFoldDB" id="A0A249LHD2"/>
<keyword evidence="6" id="KW-1185">Reference proteome</keyword>
<organism evidence="5 6">
    <name type="scientific">Candidatus Planktophila limnetica</name>
    <dbReference type="NCBI Taxonomy" id="573600"/>
    <lineage>
        <taxon>Bacteria</taxon>
        <taxon>Bacillati</taxon>
        <taxon>Actinomycetota</taxon>
        <taxon>Actinomycetes</taxon>
        <taxon>Candidatus Nanopelagicales</taxon>
        <taxon>Candidatus Nanopelagicaceae</taxon>
        <taxon>Candidatus Planktophila</taxon>
    </lineage>
</organism>
<dbReference type="InterPro" id="IPR051157">
    <property type="entry name" value="PDH/Transketolase"/>
</dbReference>
<comment type="cofactor">
    <cofactor evidence="1">
        <name>thiamine diphosphate</name>
        <dbReference type="ChEBI" id="CHEBI:58937"/>
    </cofactor>
</comment>
<evidence type="ECO:0000313" key="6">
    <source>
        <dbReference type="Proteomes" id="UP000217221"/>
    </source>
</evidence>
<evidence type="ECO:0000259" key="4">
    <source>
        <dbReference type="SMART" id="SM00861"/>
    </source>
</evidence>
<dbReference type="Proteomes" id="UP000217221">
    <property type="component" value="Chromosome"/>
</dbReference>
<dbReference type="PANTHER" id="PTHR43825">
    <property type="entry name" value="PYRUVATE DEHYDROGENASE E1 COMPONENT"/>
    <property type="match status" value="1"/>
</dbReference>
<dbReference type="InterPro" id="IPR029061">
    <property type="entry name" value="THDP-binding"/>
</dbReference>
<dbReference type="CDD" id="cd07033">
    <property type="entry name" value="TPP_PYR_DXS_TK_like"/>
    <property type="match status" value="1"/>
</dbReference>
<dbReference type="SUPFAM" id="SSF52922">
    <property type="entry name" value="TK C-terminal domain-like"/>
    <property type="match status" value="1"/>
</dbReference>
<evidence type="ECO:0000256" key="3">
    <source>
        <dbReference type="ARBA" id="ARBA00023052"/>
    </source>
</evidence>
<dbReference type="InterPro" id="IPR005475">
    <property type="entry name" value="Transketolase-like_Pyr-bd"/>
</dbReference>
<dbReference type="Gene3D" id="3.40.50.970">
    <property type="match status" value="1"/>
</dbReference>
<sequence>MISKPFAAALVEHGKKHKDVVVITNDLTASCEADEFAAAFPDRAFKGGMAEQNLALTLSGFAREGMRPIYPSFAVFTTRRPYEQIALSIAYPNLPVRLVGFLPGLTTPGGVSHQAIDDIGLMKQLPNMTVIEASDASDMSSILEQTYLIDGPVYIRALRGLVPKLHQNPISIGQSREIFQGGKVLVLVSGSLTAAAINVVSELRKEFADLALININTIKPFGDPHLFAQIKAAQTVITYENHLVTSGLASEVAMHLAQNPGPRLIPVGINDTFTHGGGLDYLLNFYGIDAEALKNAIYVAYGKAGTSTKSSDHIGGKIELNKGVAEGL</sequence>
<dbReference type="PANTHER" id="PTHR43825:SF1">
    <property type="entry name" value="TRANSKETOLASE-LIKE PYRIMIDINE-BINDING DOMAIN-CONTAINING PROTEIN"/>
    <property type="match status" value="1"/>
</dbReference>
<proteinExistence type="inferred from homology"/>
<dbReference type="Pfam" id="PF02779">
    <property type="entry name" value="Transket_pyr"/>
    <property type="match status" value="1"/>
</dbReference>
<comment type="similarity">
    <text evidence="2">Belongs to the transketolase family.</text>
</comment>
<evidence type="ECO:0000256" key="1">
    <source>
        <dbReference type="ARBA" id="ARBA00001964"/>
    </source>
</evidence>
<dbReference type="GO" id="GO:0000287">
    <property type="term" value="F:magnesium ion binding"/>
    <property type="evidence" value="ECO:0007669"/>
    <property type="project" value="UniProtKB-ARBA"/>
</dbReference>
<evidence type="ECO:0000313" key="5">
    <source>
        <dbReference type="EMBL" id="ASY28344.1"/>
    </source>
</evidence>
<dbReference type="EMBL" id="CP016782">
    <property type="protein sequence ID" value="ASY28344.1"/>
    <property type="molecule type" value="Genomic_DNA"/>
</dbReference>
<dbReference type="Gene3D" id="3.40.50.920">
    <property type="match status" value="1"/>
</dbReference>
<protein>
    <submittedName>
        <fullName evidence="5">Transketolase</fullName>
    </submittedName>
</protein>
<dbReference type="SUPFAM" id="SSF52518">
    <property type="entry name" value="Thiamin diphosphate-binding fold (THDP-binding)"/>
    <property type="match status" value="1"/>
</dbReference>
<name>A0A249LHD2_9ACTN</name>
<gene>
    <name evidence="5" type="ORF">PHILAsVB114_02010</name>
</gene>
<evidence type="ECO:0000256" key="2">
    <source>
        <dbReference type="ARBA" id="ARBA00007131"/>
    </source>
</evidence>
<dbReference type="FunFam" id="3.40.50.970:FF:000129">
    <property type="entry name" value="Transketolase"/>
    <property type="match status" value="1"/>
</dbReference>
<dbReference type="SMART" id="SM00861">
    <property type="entry name" value="Transket_pyr"/>
    <property type="match status" value="1"/>
</dbReference>
<dbReference type="KEGG" id="plim:PHILAsVB114_02010"/>
<accession>A0A249LHD2</accession>